<dbReference type="STRING" id="477680.SAMN05421788_107358"/>
<protein>
    <submittedName>
        <fullName evidence="1">OmpA family protein</fullName>
    </submittedName>
</protein>
<keyword evidence="2" id="KW-1185">Reference proteome</keyword>
<organism evidence="1 2">
    <name type="scientific">Filimonas lacunae</name>
    <dbReference type="NCBI Taxonomy" id="477680"/>
    <lineage>
        <taxon>Bacteria</taxon>
        <taxon>Pseudomonadati</taxon>
        <taxon>Bacteroidota</taxon>
        <taxon>Chitinophagia</taxon>
        <taxon>Chitinophagales</taxon>
        <taxon>Chitinophagaceae</taxon>
        <taxon>Filimonas</taxon>
    </lineage>
</organism>
<accession>A0A1N7QYK4</accession>
<dbReference type="Gene3D" id="3.30.1330.60">
    <property type="entry name" value="OmpA-like domain"/>
    <property type="match status" value="1"/>
</dbReference>
<dbReference type="AlphaFoldDB" id="A0A1N7QYK4"/>
<evidence type="ECO:0000313" key="2">
    <source>
        <dbReference type="Proteomes" id="UP000186917"/>
    </source>
</evidence>
<sequence length="168" mass="18720">MVTVIQLPVSVLTASAQQTVYTVEMSGMFGDSQVIHKTILLNLTSNFTSTAGTHYAVLFDFNSSKTITANQKFLEDMVAPQVTDSSTVIIHGHADIIGNENQNRSLSNNRVREARQILESALTAKGRKGVKFEYYGFGQDKIMSPFGNQLPEERFYNRTVIIDIIRGR</sequence>
<dbReference type="EMBL" id="FTOR01000007">
    <property type="protein sequence ID" value="SIT27952.1"/>
    <property type="molecule type" value="Genomic_DNA"/>
</dbReference>
<evidence type="ECO:0000313" key="1">
    <source>
        <dbReference type="EMBL" id="SIT27952.1"/>
    </source>
</evidence>
<proteinExistence type="predicted"/>
<dbReference type="InterPro" id="IPR036737">
    <property type="entry name" value="OmpA-like_sf"/>
</dbReference>
<dbReference type="Proteomes" id="UP000186917">
    <property type="component" value="Unassembled WGS sequence"/>
</dbReference>
<reference evidence="2" key="1">
    <citation type="submission" date="2017-01" db="EMBL/GenBank/DDBJ databases">
        <authorList>
            <person name="Varghese N."/>
            <person name="Submissions S."/>
        </authorList>
    </citation>
    <scope>NUCLEOTIDE SEQUENCE [LARGE SCALE GENOMIC DNA]</scope>
    <source>
        <strain evidence="2">DSM 21054</strain>
    </source>
</reference>
<dbReference type="SUPFAM" id="SSF103088">
    <property type="entry name" value="OmpA-like"/>
    <property type="match status" value="1"/>
</dbReference>
<gene>
    <name evidence="1" type="ORF">SAMN05421788_107358</name>
</gene>
<name>A0A1N7QYK4_9BACT</name>